<name>A0A819N9Z4_9BILA</name>
<comment type="caution">
    <text evidence="9">The sequence shown here is derived from an EMBL/GenBank/DDBJ whole genome shotgun (WGS) entry which is preliminary data.</text>
</comment>
<gene>
    <name evidence="9" type="ORF">JBS370_LOCUS25759</name>
    <name evidence="8" type="ORF">ZHD862_LOCUS8246</name>
</gene>
<evidence type="ECO:0000256" key="7">
    <source>
        <dbReference type="SAM" id="MobiDB-lite"/>
    </source>
</evidence>
<evidence type="ECO:0000256" key="4">
    <source>
        <dbReference type="ARBA" id="ARBA00023274"/>
    </source>
</evidence>
<feature type="compositionally biased region" description="Polar residues" evidence="7">
    <location>
        <begin position="75"/>
        <end position="96"/>
    </location>
</feature>
<proteinExistence type="inferred from homology"/>
<keyword evidence="4" id="KW-0687">Ribonucleoprotein</keyword>
<dbReference type="PANTHER" id="PTHR21141:SF5">
    <property type="entry name" value="LARGE RIBOSOMAL SUBUNIT PROTEIN P2"/>
    <property type="match status" value="1"/>
</dbReference>
<dbReference type="PANTHER" id="PTHR21141">
    <property type="entry name" value="60S ACIDIC RIBOSOMAL PROTEIN FAMILY MEMBER"/>
    <property type="match status" value="1"/>
</dbReference>
<protein>
    <recommendedName>
        <fullName evidence="5">Large ribosomal subunit protein P2</fullName>
    </recommendedName>
    <alternativeName>
        <fullName evidence="6">60S acidic ribosomal protein P2</fullName>
    </alternativeName>
</protein>
<dbReference type="GO" id="GO:0002182">
    <property type="term" value="P:cytoplasmic translational elongation"/>
    <property type="evidence" value="ECO:0007669"/>
    <property type="project" value="InterPro"/>
</dbReference>
<comment type="function">
    <text evidence="1">Plays an important role in the elongation step of protein synthesis.</text>
</comment>
<dbReference type="Proteomes" id="UP000663836">
    <property type="component" value="Unassembled WGS sequence"/>
</dbReference>
<dbReference type="EMBL" id="CAJNOT010000262">
    <property type="protein sequence ID" value="CAF0918179.1"/>
    <property type="molecule type" value="Genomic_DNA"/>
</dbReference>
<keyword evidence="3" id="KW-0689">Ribosomal protein</keyword>
<sequence>MRYSAAYLLAILGGNPSPDVAAIAKIMGSVGIECDEQRAQKVIDACKGRDVNEVIAEGLKKIDGIGLTSPPMVTPTPTHNQTGVHTEPSVNNDVVNSGTSTPSTPGSDPGMFDLFE</sequence>
<dbReference type="InterPro" id="IPR044076">
    <property type="entry name" value="Ribosomal_P2"/>
</dbReference>
<comment type="similarity">
    <text evidence="2">Belongs to the eukaryotic ribosomal protein P1/P2 family.</text>
</comment>
<accession>A0A819N9Z4</accession>
<dbReference type="InterPro" id="IPR038716">
    <property type="entry name" value="P1/P2_N_sf"/>
</dbReference>
<evidence type="ECO:0000256" key="2">
    <source>
        <dbReference type="ARBA" id="ARBA00005436"/>
    </source>
</evidence>
<organism evidence="9 10">
    <name type="scientific">Rotaria sordida</name>
    <dbReference type="NCBI Taxonomy" id="392033"/>
    <lineage>
        <taxon>Eukaryota</taxon>
        <taxon>Metazoa</taxon>
        <taxon>Spiralia</taxon>
        <taxon>Gnathifera</taxon>
        <taxon>Rotifera</taxon>
        <taxon>Eurotatoria</taxon>
        <taxon>Bdelloidea</taxon>
        <taxon>Philodinida</taxon>
        <taxon>Philodinidae</taxon>
        <taxon>Rotaria</taxon>
    </lineage>
</organism>
<dbReference type="Pfam" id="PF00428">
    <property type="entry name" value="Ribosomal_60s"/>
    <property type="match status" value="1"/>
</dbReference>
<evidence type="ECO:0000256" key="3">
    <source>
        <dbReference type="ARBA" id="ARBA00022980"/>
    </source>
</evidence>
<evidence type="ECO:0000313" key="9">
    <source>
        <dbReference type="EMBL" id="CAF3991685.1"/>
    </source>
</evidence>
<dbReference type="Gene3D" id="1.10.10.1410">
    <property type="match status" value="1"/>
</dbReference>
<dbReference type="AlphaFoldDB" id="A0A819N9Z4"/>
<evidence type="ECO:0000256" key="6">
    <source>
        <dbReference type="ARBA" id="ARBA00035443"/>
    </source>
</evidence>
<feature type="compositionally biased region" description="Low complexity" evidence="7">
    <location>
        <begin position="97"/>
        <end position="110"/>
    </location>
</feature>
<dbReference type="CDD" id="cd05833">
    <property type="entry name" value="Ribosomal_P2"/>
    <property type="match status" value="1"/>
</dbReference>
<reference evidence="9" key="1">
    <citation type="submission" date="2021-02" db="EMBL/GenBank/DDBJ databases">
        <authorList>
            <person name="Nowell W R."/>
        </authorList>
    </citation>
    <scope>NUCLEOTIDE SEQUENCE</scope>
</reference>
<feature type="region of interest" description="Disordered" evidence="7">
    <location>
        <begin position="66"/>
        <end position="116"/>
    </location>
</feature>
<evidence type="ECO:0000313" key="10">
    <source>
        <dbReference type="Proteomes" id="UP000663836"/>
    </source>
</evidence>
<dbReference type="Proteomes" id="UP000663864">
    <property type="component" value="Unassembled WGS sequence"/>
</dbReference>
<dbReference type="FunFam" id="1.10.10.1410:FF:000002">
    <property type="entry name" value="60S acidic ribosomal protein P2"/>
    <property type="match status" value="1"/>
</dbReference>
<dbReference type="EMBL" id="CAJOBD010004362">
    <property type="protein sequence ID" value="CAF3991685.1"/>
    <property type="molecule type" value="Genomic_DNA"/>
</dbReference>
<dbReference type="GO" id="GO:0022625">
    <property type="term" value="C:cytosolic large ribosomal subunit"/>
    <property type="evidence" value="ECO:0007669"/>
    <property type="project" value="InterPro"/>
</dbReference>
<evidence type="ECO:0000256" key="1">
    <source>
        <dbReference type="ARBA" id="ARBA00003362"/>
    </source>
</evidence>
<evidence type="ECO:0000313" key="8">
    <source>
        <dbReference type="EMBL" id="CAF0918179.1"/>
    </source>
</evidence>
<evidence type="ECO:0000256" key="5">
    <source>
        <dbReference type="ARBA" id="ARBA00035301"/>
    </source>
</evidence>
<dbReference type="GO" id="GO:0003735">
    <property type="term" value="F:structural constituent of ribosome"/>
    <property type="evidence" value="ECO:0007669"/>
    <property type="project" value="InterPro"/>
</dbReference>